<dbReference type="GO" id="GO:0003676">
    <property type="term" value="F:nucleic acid binding"/>
    <property type="evidence" value="ECO:0007669"/>
    <property type="project" value="InterPro"/>
</dbReference>
<dbReference type="Gene3D" id="3.30.420.10">
    <property type="entry name" value="Ribonuclease H-like superfamily/Ribonuclease H"/>
    <property type="match status" value="1"/>
</dbReference>
<dbReference type="Ensembl" id="ENSKMAT00000023542.1">
    <property type="protein sequence ID" value="ENSKMAP00000023247.1"/>
    <property type="gene ID" value="ENSKMAG00000017247.1"/>
</dbReference>
<protein>
    <submittedName>
        <fullName evidence="2">Uncharacterized protein</fullName>
    </submittedName>
</protein>
<reference evidence="2" key="2">
    <citation type="submission" date="2025-09" db="UniProtKB">
        <authorList>
            <consortium name="Ensembl"/>
        </authorList>
    </citation>
    <scope>IDENTIFICATION</scope>
</reference>
<sequence length="71" mass="7956">MLSSKHLFQGKLSSLQQHTDKPHSANVSGRLLKTKKVQIISPDLHPVEHLWGQPGRAVRFRVTNTTTSTDL</sequence>
<feature type="region of interest" description="Disordered" evidence="1">
    <location>
        <begin position="1"/>
        <end position="30"/>
    </location>
</feature>
<dbReference type="InterPro" id="IPR036397">
    <property type="entry name" value="RNaseH_sf"/>
</dbReference>
<proteinExistence type="predicted"/>
<organism evidence="2 3">
    <name type="scientific">Kryptolebias marmoratus</name>
    <name type="common">Mangrove killifish</name>
    <name type="synonym">Rivulus marmoratus</name>
    <dbReference type="NCBI Taxonomy" id="37003"/>
    <lineage>
        <taxon>Eukaryota</taxon>
        <taxon>Metazoa</taxon>
        <taxon>Chordata</taxon>
        <taxon>Craniata</taxon>
        <taxon>Vertebrata</taxon>
        <taxon>Euteleostomi</taxon>
        <taxon>Actinopterygii</taxon>
        <taxon>Neopterygii</taxon>
        <taxon>Teleostei</taxon>
        <taxon>Neoteleostei</taxon>
        <taxon>Acanthomorphata</taxon>
        <taxon>Ovalentaria</taxon>
        <taxon>Atherinomorphae</taxon>
        <taxon>Cyprinodontiformes</taxon>
        <taxon>Rivulidae</taxon>
        <taxon>Kryptolebias</taxon>
    </lineage>
</organism>
<dbReference type="AlphaFoldDB" id="A0A3Q3GI20"/>
<evidence type="ECO:0000256" key="1">
    <source>
        <dbReference type="SAM" id="MobiDB-lite"/>
    </source>
</evidence>
<dbReference type="Proteomes" id="UP000264800">
    <property type="component" value="Unplaced"/>
</dbReference>
<evidence type="ECO:0000313" key="2">
    <source>
        <dbReference type="Ensembl" id="ENSKMAP00000023247.1"/>
    </source>
</evidence>
<evidence type="ECO:0000313" key="3">
    <source>
        <dbReference type="Proteomes" id="UP000264800"/>
    </source>
</evidence>
<reference evidence="2" key="1">
    <citation type="submission" date="2025-08" db="UniProtKB">
        <authorList>
            <consortium name="Ensembl"/>
        </authorList>
    </citation>
    <scope>IDENTIFICATION</scope>
</reference>
<keyword evidence="3" id="KW-1185">Reference proteome</keyword>
<accession>A0A3Q3GI20</accession>
<name>A0A3Q3GI20_KRYMA</name>